<dbReference type="PATRIC" id="fig|1261127.3.peg.3464"/>
<sequence>MQSSTNSSLYIDNILYSKEDRTVVLYFNCINNKEVFSAEVKKVGEIKVVSSDKLHSFLMKFMPYKSSIFNELHKIIWDYIEGREVTFPTQLVP</sequence>
<reference evidence="1 2" key="1">
    <citation type="journal article" date="2013" name="Appl. Microbiol. Biotechnol.">
        <title>Glycerol assimilation and production of 1,3-propanediol by Citrobacter amalonaticus Y19.</title>
        <authorList>
            <person name="Ainala S.K."/>
            <person name="Ashok S."/>
            <person name="Ko Y."/>
            <person name="Park S."/>
        </authorList>
    </citation>
    <scope>NUCLEOTIDE SEQUENCE [LARGE SCALE GENOMIC DNA]</scope>
    <source>
        <strain evidence="1 2">Y19</strain>
    </source>
</reference>
<protein>
    <submittedName>
        <fullName evidence="1">Uncharacterized protein</fullName>
    </submittedName>
</protein>
<dbReference type="Proteomes" id="UP000034085">
    <property type="component" value="Chromosome"/>
</dbReference>
<proteinExistence type="predicted"/>
<dbReference type="HOGENOM" id="CLU_2383815_0_0_6"/>
<dbReference type="EMBL" id="CP011132">
    <property type="protein sequence ID" value="AKE60058.1"/>
    <property type="molecule type" value="Genomic_DNA"/>
</dbReference>
<dbReference type="AlphaFoldDB" id="A0A0F6RGH6"/>
<evidence type="ECO:0000313" key="1">
    <source>
        <dbReference type="EMBL" id="AKE60058.1"/>
    </source>
</evidence>
<dbReference type="KEGG" id="cama:F384_16585"/>
<evidence type="ECO:0000313" key="2">
    <source>
        <dbReference type="Proteomes" id="UP000034085"/>
    </source>
</evidence>
<organism evidence="1 2">
    <name type="scientific">Citrobacter amalonaticus Y19</name>
    <dbReference type="NCBI Taxonomy" id="1261127"/>
    <lineage>
        <taxon>Bacteria</taxon>
        <taxon>Pseudomonadati</taxon>
        <taxon>Pseudomonadota</taxon>
        <taxon>Gammaproteobacteria</taxon>
        <taxon>Enterobacterales</taxon>
        <taxon>Enterobacteriaceae</taxon>
        <taxon>Citrobacter</taxon>
    </lineage>
</organism>
<accession>A0A0F6RGH6</accession>
<name>A0A0F6RGH6_CITAM</name>
<gene>
    <name evidence="1" type="ORF">F384_16585</name>
</gene>